<feature type="region of interest" description="Disordered" evidence="1">
    <location>
        <begin position="42"/>
        <end position="85"/>
    </location>
</feature>
<evidence type="ECO:0000313" key="3">
    <source>
        <dbReference type="Proteomes" id="UP000800035"/>
    </source>
</evidence>
<evidence type="ECO:0000256" key="1">
    <source>
        <dbReference type="SAM" id="MobiDB-lite"/>
    </source>
</evidence>
<gene>
    <name evidence="2" type="ORF">CC80DRAFT_48971</name>
</gene>
<name>A0A6A5U1F8_9PLEO</name>
<keyword evidence="3" id="KW-1185">Reference proteome</keyword>
<organism evidence="2 3">
    <name type="scientific">Byssothecium circinans</name>
    <dbReference type="NCBI Taxonomy" id="147558"/>
    <lineage>
        <taxon>Eukaryota</taxon>
        <taxon>Fungi</taxon>
        <taxon>Dikarya</taxon>
        <taxon>Ascomycota</taxon>
        <taxon>Pezizomycotina</taxon>
        <taxon>Dothideomycetes</taxon>
        <taxon>Pleosporomycetidae</taxon>
        <taxon>Pleosporales</taxon>
        <taxon>Massarineae</taxon>
        <taxon>Massarinaceae</taxon>
        <taxon>Byssothecium</taxon>
    </lineage>
</organism>
<reference evidence="2" key="1">
    <citation type="journal article" date="2020" name="Stud. Mycol.">
        <title>101 Dothideomycetes genomes: a test case for predicting lifestyles and emergence of pathogens.</title>
        <authorList>
            <person name="Haridas S."/>
            <person name="Albert R."/>
            <person name="Binder M."/>
            <person name="Bloem J."/>
            <person name="Labutti K."/>
            <person name="Salamov A."/>
            <person name="Andreopoulos B."/>
            <person name="Baker S."/>
            <person name="Barry K."/>
            <person name="Bills G."/>
            <person name="Bluhm B."/>
            <person name="Cannon C."/>
            <person name="Castanera R."/>
            <person name="Culley D."/>
            <person name="Daum C."/>
            <person name="Ezra D."/>
            <person name="Gonzalez J."/>
            <person name="Henrissat B."/>
            <person name="Kuo A."/>
            <person name="Liang C."/>
            <person name="Lipzen A."/>
            <person name="Lutzoni F."/>
            <person name="Magnuson J."/>
            <person name="Mondo S."/>
            <person name="Nolan M."/>
            <person name="Ohm R."/>
            <person name="Pangilinan J."/>
            <person name="Park H.-J."/>
            <person name="Ramirez L."/>
            <person name="Alfaro M."/>
            <person name="Sun H."/>
            <person name="Tritt A."/>
            <person name="Yoshinaga Y."/>
            <person name="Zwiers L.-H."/>
            <person name="Turgeon B."/>
            <person name="Goodwin S."/>
            <person name="Spatafora J."/>
            <person name="Crous P."/>
            <person name="Grigoriev I."/>
        </authorList>
    </citation>
    <scope>NUCLEOTIDE SEQUENCE</scope>
    <source>
        <strain evidence="2">CBS 675.92</strain>
    </source>
</reference>
<dbReference type="EMBL" id="ML976989">
    <property type="protein sequence ID" value="KAF1957682.1"/>
    <property type="molecule type" value="Genomic_DNA"/>
</dbReference>
<evidence type="ECO:0000313" key="2">
    <source>
        <dbReference type="EMBL" id="KAF1957682.1"/>
    </source>
</evidence>
<feature type="compositionally biased region" description="Polar residues" evidence="1">
    <location>
        <begin position="52"/>
        <end position="64"/>
    </location>
</feature>
<sequence length="85" mass="9286">MQQQGLRAAPSIKVTSLWHTNLSNFRAMEVDKRGCMAAERLAQPSAKPRQVQIFTSHPTAASSPRPTPGSARDSQTSSATVLHDW</sequence>
<accession>A0A6A5U1F8</accession>
<dbReference type="AlphaFoldDB" id="A0A6A5U1F8"/>
<protein>
    <submittedName>
        <fullName evidence="2">Uncharacterized protein</fullName>
    </submittedName>
</protein>
<feature type="compositionally biased region" description="Polar residues" evidence="1">
    <location>
        <begin position="72"/>
        <end position="85"/>
    </location>
</feature>
<dbReference type="Proteomes" id="UP000800035">
    <property type="component" value="Unassembled WGS sequence"/>
</dbReference>
<proteinExistence type="predicted"/>